<name>A0A1J5P269_9ZZZZ</name>
<gene>
    <name evidence="1" type="ORF">GALL_532310</name>
</gene>
<sequence>MSRHRLRHQLAALHILKQGSKNIAKTRIVRTIPQVADAVEYGYAGPADLFQMEAESDQITPARCTAGKIAGSAIQYPQRDQIKAGSCQTQFQIDLVCGR</sequence>
<comment type="caution">
    <text evidence="1">The sequence shown here is derived from an EMBL/GenBank/DDBJ whole genome shotgun (WGS) entry which is preliminary data.</text>
</comment>
<proteinExistence type="predicted"/>
<dbReference type="EMBL" id="MLJW01007510">
    <property type="protein sequence ID" value="OIQ65214.1"/>
    <property type="molecule type" value="Genomic_DNA"/>
</dbReference>
<dbReference type="AlphaFoldDB" id="A0A1J5P269"/>
<protein>
    <submittedName>
        <fullName evidence="1">Uncharacterized protein</fullName>
    </submittedName>
</protein>
<evidence type="ECO:0000313" key="1">
    <source>
        <dbReference type="EMBL" id="OIQ65214.1"/>
    </source>
</evidence>
<organism evidence="1">
    <name type="scientific">mine drainage metagenome</name>
    <dbReference type="NCBI Taxonomy" id="410659"/>
    <lineage>
        <taxon>unclassified sequences</taxon>
        <taxon>metagenomes</taxon>
        <taxon>ecological metagenomes</taxon>
    </lineage>
</organism>
<accession>A0A1J5P269</accession>
<reference evidence="1" key="1">
    <citation type="submission" date="2016-10" db="EMBL/GenBank/DDBJ databases">
        <title>Sequence of Gallionella enrichment culture.</title>
        <authorList>
            <person name="Poehlein A."/>
            <person name="Muehling M."/>
            <person name="Daniel R."/>
        </authorList>
    </citation>
    <scope>NUCLEOTIDE SEQUENCE</scope>
</reference>